<evidence type="ECO:0000313" key="7">
    <source>
        <dbReference type="EMBL" id="PIU68961.1"/>
    </source>
</evidence>
<keyword evidence="4 6" id="KW-0472">Membrane</keyword>
<evidence type="ECO:0000313" key="8">
    <source>
        <dbReference type="Proteomes" id="UP000229916"/>
    </source>
</evidence>
<accession>A0A2M7ANJ6</accession>
<gene>
    <name evidence="7" type="ORF">COS81_01970</name>
</gene>
<reference evidence="8" key="1">
    <citation type="submission" date="2017-09" db="EMBL/GenBank/DDBJ databases">
        <title>Depth-based differentiation of microbial function through sediment-hosted aquifers and enrichment of novel symbionts in the deep terrestrial subsurface.</title>
        <authorList>
            <person name="Probst A.J."/>
            <person name="Ladd B."/>
            <person name="Jarett J.K."/>
            <person name="Geller-Mcgrath D.E."/>
            <person name="Sieber C.M.K."/>
            <person name="Emerson J.B."/>
            <person name="Anantharaman K."/>
            <person name="Thomas B.C."/>
            <person name="Malmstrom R."/>
            <person name="Stieglmeier M."/>
            <person name="Klingl A."/>
            <person name="Woyke T."/>
            <person name="Ryan C.M."/>
            <person name="Banfield J.F."/>
        </authorList>
    </citation>
    <scope>NUCLEOTIDE SEQUENCE [LARGE SCALE GENOMIC DNA]</scope>
</reference>
<evidence type="ECO:0000256" key="5">
    <source>
        <dbReference type="NCBIfam" id="TIGR02228"/>
    </source>
</evidence>
<dbReference type="EC" id="3.4.21.89" evidence="5"/>
<protein>
    <recommendedName>
        <fullName evidence="5">Signal peptidase I</fullName>
        <ecNumber evidence="5">3.4.21.89</ecNumber>
    </recommendedName>
</protein>
<dbReference type="SUPFAM" id="SSF51306">
    <property type="entry name" value="LexA/Signal peptidase"/>
    <property type="match status" value="1"/>
</dbReference>
<feature type="transmembrane region" description="Helical" evidence="6">
    <location>
        <begin position="120"/>
        <end position="142"/>
    </location>
</feature>
<sequence>MVVGSGLILATTFIIPDKLQVLTVSSGSMLPSIPVGSLILDLPKGEYLPGEIITFRCRDGNFENEALVTHRVAAVIKNDDGIVYKTKGDRNDSVDLDPVTENQIVGRVIFSLPLAGHAVLFSQTSFGFFLLVILPAAVIIYCEGRNLTSSIRDFHAKKKASVIPPAESAGCGIPWGERTIQRDPHVVPLSGIPQDDRNLKSA</sequence>
<evidence type="ECO:0000256" key="2">
    <source>
        <dbReference type="ARBA" id="ARBA00022692"/>
    </source>
</evidence>
<dbReference type="GO" id="GO:0006465">
    <property type="term" value="P:signal peptide processing"/>
    <property type="evidence" value="ECO:0007669"/>
    <property type="project" value="UniProtKB-UniRule"/>
</dbReference>
<name>A0A2M7ANJ6_UNCKA</name>
<dbReference type="CDD" id="cd06530">
    <property type="entry name" value="S26_SPase_I"/>
    <property type="match status" value="1"/>
</dbReference>
<dbReference type="GO" id="GO:0016020">
    <property type="term" value="C:membrane"/>
    <property type="evidence" value="ECO:0007669"/>
    <property type="project" value="UniProtKB-SubCell"/>
</dbReference>
<dbReference type="InterPro" id="IPR019533">
    <property type="entry name" value="Peptidase_S26"/>
</dbReference>
<feature type="non-terminal residue" evidence="7">
    <location>
        <position position="202"/>
    </location>
</feature>
<keyword evidence="2 6" id="KW-0812">Transmembrane</keyword>
<evidence type="ECO:0000256" key="4">
    <source>
        <dbReference type="ARBA" id="ARBA00023136"/>
    </source>
</evidence>
<dbReference type="GO" id="GO:0004252">
    <property type="term" value="F:serine-type endopeptidase activity"/>
    <property type="evidence" value="ECO:0007669"/>
    <property type="project" value="UniProtKB-UniRule"/>
</dbReference>
<dbReference type="GO" id="GO:0009003">
    <property type="term" value="F:signal peptidase activity"/>
    <property type="evidence" value="ECO:0007669"/>
    <property type="project" value="UniProtKB-EC"/>
</dbReference>
<dbReference type="NCBIfam" id="TIGR02228">
    <property type="entry name" value="sigpep_I_arch"/>
    <property type="match status" value="1"/>
</dbReference>
<dbReference type="Proteomes" id="UP000229916">
    <property type="component" value="Unassembled WGS sequence"/>
</dbReference>
<dbReference type="InterPro" id="IPR036286">
    <property type="entry name" value="LexA/Signal_pep-like_sf"/>
</dbReference>
<evidence type="ECO:0000256" key="6">
    <source>
        <dbReference type="SAM" id="Phobius"/>
    </source>
</evidence>
<evidence type="ECO:0000256" key="3">
    <source>
        <dbReference type="ARBA" id="ARBA00022989"/>
    </source>
</evidence>
<dbReference type="EMBL" id="PEWD01000039">
    <property type="protein sequence ID" value="PIU68961.1"/>
    <property type="molecule type" value="Genomic_DNA"/>
</dbReference>
<comment type="subcellular location">
    <subcellularLocation>
        <location evidence="1">Membrane</location>
    </subcellularLocation>
</comment>
<organism evidence="7 8">
    <name type="scientific">candidate division WWE3 bacterium CG06_land_8_20_14_3_00_42_16</name>
    <dbReference type="NCBI Taxonomy" id="1975083"/>
    <lineage>
        <taxon>Bacteria</taxon>
        <taxon>Katanobacteria</taxon>
    </lineage>
</organism>
<dbReference type="InterPro" id="IPR001733">
    <property type="entry name" value="Peptidase_S26B"/>
</dbReference>
<comment type="caution">
    <text evidence="7">The sequence shown here is derived from an EMBL/GenBank/DDBJ whole genome shotgun (WGS) entry which is preliminary data.</text>
</comment>
<proteinExistence type="predicted"/>
<evidence type="ECO:0000256" key="1">
    <source>
        <dbReference type="ARBA" id="ARBA00004370"/>
    </source>
</evidence>
<dbReference type="AlphaFoldDB" id="A0A2M7ANJ6"/>
<keyword evidence="3 6" id="KW-1133">Transmembrane helix</keyword>